<dbReference type="PANTHER" id="PTHR48079:SF6">
    <property type="entry name" value="NAD(P)-BINDING DOMAIN-CONTAINING PROTEIN-RELATED"/>
    <property type="match status" value="1"/>
</dbReference>
<dbReference type="RefSeq" id="WP_130459758.1">
    <property type="nucleotide sequence ID" value="NZ_SHKM01000002.1"/>
</dbReference>
<dbReference type="InterPro" id="IPR051783">
    <property type="entry name" value="NAD(P)-dependent_oxidoreduct"/>
</dbReference>
<protein>
    <submittedName>
        <fullName evidence="3">Nucleoside-diphosphate-sugar epimerase</fullName>
    </submittedName>
</protein>
<feature type="region of interest" description="Disordered" evidence="1">
    <location>
        <begin position="120"/>
        <end position="141"/>
    </location>
</feature>
<evidence type="ECO:0000259" key="2">
    <source>
        <dbReference type="Pfam" id="PF01370"/>
    </source>
</evidence>
<dbReference type="Gene3D" id="3.40.50.720">
    <property type="entry name" value="NAD(P)-binding Rossmann-like Domain"/>
    <property type="match status" value="1"/>
</dbReference>
<proteinExistence type="predicted"/>
<evidence type="ECO:0000313" key="4">
    <source>
        <dbReference type="Proteomes" id="UP000292136"/>
    </source>
</evidence>
<dbReference type="Pfam" id="PF01370">
    <property type="entry name" value="Epimerase"/>
    <property type="match status" value="1"/>
</dbReference>
<evidence type="ECO:0000313" key="3">
    <source>
        <dbReference type="EMBL" id="RZT76642.1"/>
    </source>
</evidence>
<evidence type="ECO:0000256" key="1">
    <source>
        <dbReference type="SAM" id="MobiDB-lite"/>
    </source>
</evidence>
<dbReference type="SUPFAM" id="SSF51735">
    <property type="entry name" value="NAD(P)-binding Rossmann-fold domains"/>
    <property type="match status" value="1"/>
</dbReference>
<feature type="domain" description="NAD-dependent epimerase/dehydratase" evidence="2">
    <location>
        <begin position="22"/>
        <end position="170"/>
    </location>
</feature>
<organism evidence="3 4">
    <name type="scientific">Azospira oryzae</name>
    <dbReference type="NCBI Taxonomy" id="146939"/>
    <lineage>
        <taxon>Bacteria</taxon>
        <taxon>Pseudomonadati</taxon>
        <taxon>Pseudomonadota</taxon>
        <taxon>Betaproteobacteria</taxon>
        <taxon>Rhodocyclales</taxon>
        <taxon>Rhodocyclaceae</taxon>
        <taxon>Azospira</taxon>
    </lineage>
</organism>
<dbReference type="InterPro" id="IPR001509">
    <property type="entry name" value="Epimerase_deHydtase"/>
</dbReference>
<comment type="caution">
    <text evidence="3">The sequence shown here is derived from an EMBL/GenBank/DDBJ whole genome shotgun (WGS) entry which is preliminary data.</text>
</comment>
<dbReference type="InterPro" id="IPR036291">
    <property type="entry name" value="NAD(P)-bd_dom_sf"/>
</dbReference>
<keyword evidence="4" id="KW-1185">Reference proteome</keyword>
<reference evidence="3 4" key="1">
    <citation type="submission" date="2019-02" db="EMBL/GenBank/DDBJ databases">
        <title>Genomic Encyclopedia of Type Strains, Phase IV (KMG-IV): sequencing the most valuable type-strain genomes for metagenomic binning, comparative biology and taxonomic classification.</title>
        <authorList>
            <person name="Goeker M."/>
        </authorList>
    </citation>
    <scope>NUCLEOTIDE SEQUENCE [LARGE SCALE GENOMIC DNA]</scope>
    <source>
        <strain evidence="3 4">DSM 21223</strain>
    </source>
</reference>
<dbReference type="Proteomes" id="UP000292136">
    <property type="component" value="Unassembled WGS sequence"/>
</dbReference>
<sequence length="301" mass="32953">MQRLLIVGCGDVAWRALPQLLRRYRVFALLRDPAQHQRWRQAGAVPLAGDLDRPSTLGRLAGVFDQVLHLAPPPDRGLRDTRTRHLLAALGKAAGGNKSRKSLPQALTYISTTGVYGDRAGAATDETAPPRPRSPRGQRRLDAEQALRRWGRDNGVRVSILRAPGIYAADRLPLARLQAGTPALVEADDVFTNHIHAADLAGLAAAALVRGRANRCYNASDDSCLKMGEYFDRVADAFGLPRPARLSRAEAAAVLSPLQLSFMSESRRLANRRLKEELRYHLLYPHVDDGIAAALSEKTPC</sequence>
<gene>
    <name evidence="3" type="ORF">EV678_2521</name>
</gene>
<name>A0ABY0ITE7_9RHOO</name>
<dbReference type="PANTHER" id="PTHR48079">
    <property type="entry name" value="PROTEIN YEEZ"/>
    <property type="match status" value="1"/>
</dbReference>
<accession>A0ABY0ITE7</accession>
<dbReference type="EMBL" id="SHKM01000002">
    <property type="protein sequence ID" value="RZT76642.1"/>
    <property type="molecule type" value="Genomic_DNA"/>
</dbReference>